<gene>
    <name evidence="2" type="ORF">PA7_30090</name>
</gene>
<protein>
    <recommendedName>
        <fullName evidence="4">YggT family protein</fullName>
    </recommendedName>
</protein>
<feature type="transmembrane region" description="Helical" evidence="1">
    <location>
        <begin position="75"/>
        <end position="96"/>
    </location>
</feature>
<dbReference type="OrthoDB" id="5192539at2"/>
<feature type="transmembrane region" description="Helical" evidence="1">
    <location>
        <begin position="12"/>
        <end position="35"/>
    </location>
</feature>
<evidence type="ECO:0000313" key="3">
    <source>
        <dbReference type="Proteomes" id="UP000321328"/>
    </source>
</evidence>
<evidence type="ECO:0008006" key="4">
    <source>
        <dbReference type="Google" id="ProtNLM"/>
    </source>
</evidence>
<keyword evidence="1" id="KW-0472">Membrane</keyword>
<dbReference type="AlphaFoldDB" id="A0A511D313"/>
<organism evidence="2 3">
    <name type="scientific">Pseudonocardia asaccharolytica DSM 44247 = NBRC 16224</name>
    <dbReference type="NCBI Taxonomy" id="1123024"/>
    <lineage>
        <taxon>Bacteria</taxon>
        <taxon>Bacillati</taxon>
        <taxon>Actinomycetota</taxon>
        <taxon>Actinomycetes</taxon>
        <taxon>Pseudonocardiales</taxon>
        <taxon>Pseudonocardiaceae</taxon>
        <taxon>Pseudonocardia</taxon>
    </lineage>
</organism>
<keyword evidence="1" id="KW-1133">Transmembrane helix</keyword>
<name>A0A511D313_9PSEU</name>
<keyword evidence="1" id="KW-0812">Transmembrane</keyword>
<keyword evidence="3" id="KW-1185">Reference proteome</keyword>
<accession>A0A511D313</accession>
<dbReference type="STRING" id="1123024.GCA_000423625_04060"/>
<evidence type="ECO:0000313" key="2">
    <source>
        <dbReference type="EMBL" id="GEL19172.1"/>
    </source>
</evidence>
<proteinExistence type="predicted"/>
<reference evidence="2 3" key="1">
    <citation type="submission" date="2019-07" db="EMBL/GenBank/DDBJ databases">
        <title>Whole genome shotgun sequence of Pseudonocardia asaccharolytica NBRC 16224.</title>
        <authorList>
            <person name="Hosoyama A."/>
            <person name="Uohara A."/>
            <person name="Ohji S."/>
            <person name="Ichikawa N."/>
        </authorList>
    </citation>
    <scope>NUCLEOTIDE SEQUENCE [LARGE SCALE GENOMIC DNA]</scope>
    <source>
        <strain evidence="2 3">NBRC 16224</strain>
    </source>
</reference>
<dbReference type="EMBL" id="BJVI01000032">
    <property type="protein sequence ID" value="GEL19172.1"/>
    <property type="molecule type" value="Genomic_DNA"/>
</dbReference>
<sequence>MGVGTAPRRGAALLASTLRIIGTAIALVLVLHVALTLLEANPANQLTIFVADLAVRFNLGLADLFLPADPKLAVALNYGLAALVWFAVTAVVVRIVRRFA</sequence>
<dbReference type="Proteomes" id="UP000321328">
    <property type="component" value="Unassembled WGS sequence"/>
</dbReference>
<comment type="caution">
    <text evidence="2">The sequence shown here is derived from an EMBL/GenBank/DDBJ whole genome shotgun (WGS) entry which is preliminary data.</text>
</comment>
<evidence type="ECO:0000256" key="1">
    <source>
        <dbReference type="SAM" id="Phobius"/>
    </source>
</evidence>
<dbReference type="RefSeq" id="WP_028931408.1">
    <property type="nucleotide sequence ID" value="NZ_AUII01000025.1"/>
</dbReference>